<reference evidence="1" key="1">
    <citation type="submission" date="2016-10" db="EMBL/GenBank/DDBJ databases">
        <title>Sequence of Gallionella enrichment culture.</title>
        <authorList>
            <person name="Poehlein A."/>
            <person name="Muehling M."/>
            <person name="Daniel R."/>
        </authorList>
    </citation>
    <scope>NUCLEOTIDE SEQUENCE</scope>
</reference>
<dbReference type="AlphaFoldDB" id="A0A1J5PXD2"/>
<evidence type="ECO:0000313" key="1">
    <source>
        <dbReference type="EMBL" id="OIQ72228.1"/>
    </source>
</evidence>
<organism evidence="1">
    <name type="scientific">mine drainage metagenome</name>
    <dbReference type="NCBI Taxonomy" id="410659"/>
    <lineage>
        <taxon>unclassified sequences</taxon>
        <taxon>metagenomes</taxon>
        <taxon>ecological metagenomes</taxon>
    </lineage>
</organism>
<protein>
    <submittedName>
        <fullName evidence="1">Uncharacterized protein</fullName>
    </submittedName>
</protein>
<name>A0A1J5PXD2_9ZZZZ</name>
<gene>
    <name evidence="1" type="ORF">GALL_461510</name>
</gene>
<comment type="caution">
    <text evidence="1">The sequence shown here is derived from an EMBL/GenBank/DDBJ whole genome shotgun (WGS) entry which is preliminary data.</text>
</comment>
<dbReference type="EMBL" id="MLJW01003360">
    <property type="protein sequence ID" value="OIQ72228.1"/>
    <property type="molecule type" value="Genomic_DNA"/>
</dbReference>
<proteinExistence type="predicted"/>
<accession>A0A1J5PXD2</accession>
<sequence length="172" mass="18654">MKSPIVAPPPAFKPNWPKPVTTVVVKPCQLLTSHAKNPTKRTFRTSGARMFCVSSIAHRMAMSAMLITTSVPRTALTSPDMSPKPESICVVNRVIKISSAEVSAAAMSPSVTQLEFLGITKRAIFGFPIKRRTRVLAVPDVGIRTLLGRRDRRRATGSVLGGRRSTATSKTQ</sequence>